<dbReference type="GO" id="GO:0006935">
    <property type="term" value="P:chemotaxis"/>
    <property type="evidence" value="ECO:0007669"/>
    <property type="project" value="UniProtKB-KW"/>
</dbReference>
<evidence type="ECO:0000313" key="16">
    <source>
        <dbReference type="EMBL" id="TDQ41267.1"/>
    </source>
</evidence>
<dbReference type="Pfam" id="PF00672">
    <property type="entry name" value="HAMP"/>
    <property type="match status" value="1"/>
</dbReference>
<evidence type="ECO:0000256" key="12">
    <source>
        <dbReference type="SAM" id="MobiDB-lite"/>
    </source>
</evidence>
<evidence type="ECO:0000256" key="11">
    <source>
        <dbReference type="PROSITE-ProRule" id="PRU00284"/>
    </source>
</evidence>
<dbReference type="CDD" id="cd11386">
    <property type="entry name" value="MCP_signal"/>
    <property type="match status" value="1"/>
</dbReference>
<evidence type="ECO:0000256" key="8">
    <source>
        <dbReference type="ARBA" id="ARBA00023136"/>
    </source>
</evidence>
<dbReference type="CDD" id="cd19411">
    <property type="entry name" value="MCP2201-like_sensor"/>
    <property type="match status" value="1"/>
</dbReference>
<dbReference type="InterPro" id="IPR004090">
    <property type="entry name" value="Chemotax_Me-accpt_rcpt"/>
</dbReference>
<dbReference type="CDD" id="cd06225">
    <property type="entry name" value="HAMP"/>
    <property type="match status" value="1"/>
</dbReference>
<keyword evidence="3" id="KW-0488">Methylation</keyword>
<evidence type="ECO:0000256" key="9">
    <source>
        <dbReference type="ARBA" id="ARBA00023224"/>
    </source>
</evidence>
<evidence type="ECO:0000256" key="3">
    <source>
        <dbReference type="ARBA" id="ARBA00022481"/>
    </source>
</evidence>
<dbReference type="Gene3D" id="1.10.287.950">
    <property type="entry name" value="Methyl-accepting chemotaxis protein"/>
    <property type="match status" value="1"/>
</dbReference>
<reference evidence="16 17" key="1">
    <citation type="submission" date="2019-03" db="EMBL/GenBank/DDBJ databases">
        <title>Genomic Encyclopedia of Type Strains, Phase IV (KMG-IV): sequencing the most valuable type-strain genomes for metagenomic binning, comparative biology and taxonomic classification.</title>
        <authorList>
            <person name="Goeker M."/>
        </authorList>
    </citation>
    <scope>NUCLEOTIDE SEQUENCE [LARGE SCALE GENOMIC DNA]</scope>
    <source>
        <strain evidence="16 17">DSM 19605</strain>
    </source>
</reference>
<keyword evidence="6 13" id="KW-0812">Transmembrane</keyword>
<dbReference type="PANTHER" id="PTHR43531">
    <property type="entry name" value="PROTEIN ICFG"/>
    <property type="match status" value="1"/>
</dbReference>
<dbReference type="SMART" id="SM00283">
    <property type="entry name" value="MA"/>
    <property type="match status" value="1"/>
</dbReference>
<comment type="subcellular location">
    <subcellularLocation>
        <location evidence="1">Cell inner membrane</location>
        <topology evidence="1">Multi-pass membrane protein</topology>
    </subcellularLocation>
</comment>
<keyword evidence="7 13" id="KW-1133">Transmembrane helix</keyword>
<feature type="domain" description="HAMP" evidence="15">
    <location>
        <begin position="212"/>
        <end position="264"/>
    </location>
</feature>
<evidence type="ECO:0000256" key="5">
    <source>
        <dbReference type="ARBA" id="ARBA00022519"/>
    </source>
</evidence>
<dbReference type="GO" id="GO:0007165">
    <property type="term" value="P:signal transduction"/>
    <property type="evidence" value="ECO:0007669"/>
    <property type="project" value="UniProtKB-KW"/>
</dbReference>
<dbReference type="Pfam" id="PF02203">
    <property type="entry name" value="TarH"/>
    <property type="match status" value="1"/>
</dbReference>
<keyword evidence="9 11" id="KW-0807">Transducer</keyword>
<feature type="domain" description="Methyl-accepting transducer" evidence="14">
    <location>
        <begin position="269"/>
        <end position="498"/>
    </location>
</feature>
<organism evidence="16 17">
    <name type="scientific">Tepidicella xavieri</name>
    <dbReference type="NCBI Taxonomy" id="360241"/>
    <lineage>
        <taxon>Bacteria</taxon>
        <taxon>Pseudomonadati</taxon>
        <taxon>Pseudomonadota</taxon>
        <taxon>Betaproteobacteria</taxon>
        <taxon>Burkholderiales</taxon>
        <taxon>Tepidicella</taxon>
    </lineage>
</organism>
<gene>
    <name evidence="16" type="ORF">DFR43_1134</name>
</gene>
<dbReference type="SUPFAM" id="SSF58104">
    <property type="entry name" value="Methyl-accepting chemotaxis protein (MCP) signaling domain"/>
    <property type="match status" value="1"/>
</dbReference>
<dbReference type="InterPro" id="IPR003660">
    <property type="entry name" value="HAMP_dom"/>
</dbReference>
<evidence type="ECO:0000259" key="14">
    <source>
        <dbReference type="PROSITE" id="PS50111"/>
    </source>
</evidence>
<protein>
    <submittedName>
        <fullName evidence="16">Methyl-accepting chemotaxis protein</fullName>
    </submittedName>
</protein>
<feature type="region of interest" description="Disordered" evidence="12">
    <location>
        <begin position="531"/>
        <end position="551"/>
    </location>
</feature>
<comment type="caution">
    <text evidence="16">The sequence shown here is derived from an EMBL/GenBank/DDBJ whole genome shotgun (WGS) entry which is preliminary data.</text>
</comment>
<keyword evidence="5" id="KW-0997">Cell inner membrane</keyword>
<accession>A0A4V3D5S9</accession>
<dbReference type="OrthoDB" id="5441488at2"/>
<sequence length="551" mass="57792">MSINNLKIGTRLTLGFASVLALLLLSVGLGIFSLQRVDQDFADATERQRRSDLADEWAALERLNADRLLALARANNDPSLAAHLTPLMQETSQRIDTLQKDLEAAVTSTEGRALLATIGQQRSQYAGLRRDYFDLLRNGDAAAADNLLNTRLLPARQAYLQTIEQFQSFQAQRNTQAAALVSRDIAAATIYLAVMAAVALLIGVAAAYVITRSVTAPVRQAVGVAQTIAQGDLTSRISAQRADELGDLLRALQAMQEALQRIVGEVRRSSDGISTASAEIAMGNQDLSARTEQAASSLEETASSMEEITATVRQSADAARQANQLASNAAEVAQRGGAVVHQVVATMQDIEASSQKIADIIQVIDGIAFQTNILALNAAVEAARAGEAGRGFAVVAGEVRSLAQRSAQAAKEIKDLISASVEKVGQGSALVQNAGATMADIVSSVQRVTDIIGEITAAATEQSEGIGQVNVAVNQLDQMTQQNAALVEESAAAAQSLRDQAQRLAQVVSVFRLDGHATTLVEAAPALAASTSPAARALPSGQAGAKRLTAA</sequence>
<comment type="similarity">
    <text evidence="10">Belongs to the methyl-accepting chemotaxis (MCP) protein family.</text>
</comment>
<dbReference type="GO" id="GO:0005886">
    <property type="term" value="C:plasma membrane"/>
    <property type="evidence" value="ECO:0007669"/>
    <property type="project" value="UniProtKB-SubCell"/>
</dbReference>
<dbReference type="EMBL" id="SNYL01000013">
    <property type="protein sequence ID" value="TDQ41267.1"/>
    <property type="molecule type" value="Genomic_DNA"/>
</dbReference>
<keyword evidence="17" id="KW-1185">Reference proteome</keyword>
<dbReference type="AlphaFoldDB" id="A0A4V3D5S9"/>
<dbReference type="FunFam" id="1.10.287.950:FF:000001">
    <property type="entry name" value="Methyl-accepting chemotaxis sensory transducer"/>
    <property type="match status" value="1"/>
</dbReference>
<name>A0A4V3D5S9_9BURK</name>
<dbReference type="GO" id="GO:0004888">
    <property type="term" value="F:transmembrane signaling receptor activity"/>
    <property type="evidence" value="ECO:0007669"/>
    <property type="project" value="InterPro"/>
</dbReference>
<evidence type="ECO:0000259" key="15">
    <source>
        <dbReference type="PROSITE" id="PS50885"/>
    </source>
</evidence>
<dbReference type="InterPro" id="IPR047347">
    <property type="entry name" value="YvaQ-like_sensor"/>
</dbReference>
<feature type="transmembrane region" description="Helical" evidence="13">
    <location>
        <begin position="12"/>
        <end position="32"/>
    </location>
</feature>
<dbReference type="Proteomes" id="UP000295510">
    <property type="component" value="Unassembled WGS sequence"/>
</dbReference>
<evidence type="ECO:0000256" key="2">
    <source>
        <dbReference type="ARBA" id="ARBA00022475"/>
    </source>
</evidence>
<evidence type="ECO:0000256" key="7">
    <source>
        <dbReference type="ARBA" id="ARBA00022989"/>
    </source>
</evidence>
<dbReference type="PRINTS" id="PR00260">
    <property type="entry name" value="CHEMTRNSDUCR"/>
</dbReference>
<dbReference type="InterPro" id="IPR051310">
    <property type="entry name" value="MCP_chemotaxis"/>
</dbReference>
<evidence type="ECO:0000256" key="4">
    <source>
        <dbReference type="ARBA" id="ARBA00022500"/>
    </source>
</evidence>
<evidence type="ECO:0000313" key="17">
    <source>
        <dbReference type="Proteomes" id="UP000295510"/>
    </source>
</evidence>
<evidence type="ECO:0000256" key="1">
    <source>
        <dbReference type="ARBA" id="ARBA00004429"/>
    </source>
</evidence>
<evidence type="ECO:0000256" key="6">
    <source>
        <dbReference type="ARBA" id="ARBA00022692"/>
    </source>
</evidence>
<evidence type="ECO:0000256" key="13">
    <source>
        <dbReference type="SAM" id="Phobius"/>
    </source>
</evidence>
<dbReference type="Pfam" id="PF00015">
    <property type="entry name" value="MCPsignal"/>
    <property type="match status" value="1"/>
</dbReference>
<dbReference type="PROSITE" id="PS50111">
    <property type="entry name" value="CHEMOTAXIS_TRANSDUC_2"/>
    <property type="match status" value="1"/>
</dbReference>
<feature type="compositionally biased region" description="Low complexity" evidence="12">
    <location>
        <begin position="531"/>
        <end position="540"/>
    </location>
</feature>
<dbReference type="SMART" id="SM00304">
    <property type="entry name" value="HAMP"/>
    <property type="match status" value="1"/>
</dbReference>
<keyword evidence="4" id="KW-0145">Chemotaxis</keyword>
<evidence type="ECO:0000256" key="10">
    <source>
        <dbReference type="ARBA" id="ARBA00029447"/>
    </source>
</evidence>
<keyword evidence="8 13" id="KW-0472">Membrane</keyword>
<dbReference type="PROSITE" id="PS50885">
    <property type="entry name" value="HAMP"/>
    <property type="match status" value="1"/>
</dbReference>
<dbReference type="InterPro" id="IPR004089">
    <property type="entry name" value="MCPsignal_dom"/>
</dbReference>
<dbReference type="RefSeq" id="WP_133598441.1">
    <property type="nucleotide sequence ID" value="NZ_SNYL01000013.1"/>
</dbReference>
<proteinExistence type="inferred from homology"/>
<feature type="transmembrane region" description="Helical" evidence="13">
    <location>
        <begin position="190"/>
        <end position="210"/>
    </location>
</feature>
<dbReference type="PANTHER" id="PTHR43531:SF14">
    <property type="entry name" value="METHYL-ACCEPTING CHEMOTAXIS PROTEIN I-RELATED"/>
    <property type="match status" value="1"/>
</dbReference>
<dbReference type="InterPro" id="IPR003122">
    <property type="entry name" value="Tar_rcpt_lig-bd"/>
</dbReference>
<keyword evidence="2" id="KW-1003">Cell membrane</keyword>